<dbReference type="PANTHER" id="PTHR12726:SF0">
    <property type="entry name" value="CERAMIDE GLUCOSYLTRANSFERASE"/>
    <property type="match status" value="1"/>
</dbReference>
<evidence type="ECO:0000256" key="5">
    <source>
        <dbReference type="ARBA" id="ARBA00012699"/>
    </source>
</evidence>
<dbReference type="FunFam" id="3.90.550.10:FF:000041">
    <property type="entry name" value="UDP-glucose ceramide glucosyltransferase"/>
    <property type="match status" value="1"/>
</dbReference>
<feature type="transmembrane region" description="Helical" evidence="16">
    <location>
        <begin position="321"/>
        <end position="341"/>
    </location>
</feature>
<evidence type="ECO:0000256" key="11">
    <source>
        <dbReference type="ARBA" id="ARBA00023034"/>
    </source>
</evidence>
<dbReference type="KEGG" id="pmrn:116942936"/>
<evidence type="ECO:0000256" key="13">
    <source>
        <dbReference type="ARBA" id="ARBA00023136"/>
    </source>
</evidence>
<comment type="catalytic activity">
    <reaction evidence="14">
        <text>UDP-alpha-D-xylose + an N-acylsphing-4-enine = a beta-D-xylosyl-(1&lt;-&gt;1')-N-acylsphing-4-enine + UDP + H(+)</text>
        <dbReference type="Rhea" id="RHEA:70243"/>
        <dbReference type="ChEBI" id="CHEBI:15378"/>
        <dbReference type="ChEBI" id="CHEBI:52639"/>
        <dbReference type="ChEBI" id="CHEBI:57632"/>
        <dbReference type="ChEBI" id="CHEBI:58223"/>
        <dbReference type="ChEBI" id="CHEBI:189068"/>
    </reaction>
    <physiologicalReaction direction="left-to-right" evidence="14">
        <dbReference type="Rhea" id="RHEA:70244"/>
    </physiologicalReaction>
</comment>
<comment type="pathway">
    <text evidence="2">Lipid metabolism; sphingolipid metabolism.</text>
</comment>
<dbReference type="AlphaFoldDB" id="A0AAJ7WVG6"/>
<evidence type="ECO:0000256" key="3">
    <source>
        <dbReference type="ARBA" id="ARBA00004991"/>
    </source>
</evidence>
<dbReference type="CDD" id="cd02520">
    <property type="entry name" value="Glucosylceramide_synthase"/>
    <property type="match status" value="1"/>
</dbReference>
<evidence type="ECO:0000256" key="4">
    <source>
        <dbReference type="ARBA" id="ARBA00006739"/>
    </source>
</evidence>
<dbReference type="Pfam" id="PF13506">
    <property type="entry name" value="Glyco_transf_21"/>
    <property type="match status" value="1"/>
</dbReference>
<keyword evidence="10 16" id="KW-1133">Transmembrane helix</keyword>
<dbReference type="Proteomes" id="UP001318040">
    <property type="component" value="Chromosome 1"/>
</dbReference>
<keyword evidence="8" id="KW-0808">Transferase</keyword>
<evidence type="ECO:0000256" key="9">
    <source>
        <dbReference type="ARBA" id="ARBA00022692"/>
    </source>
</evidence>
<proteinExistence type="inferred from homology"/>
<feature type="transmembrane region" description="Helical" evidence="16">
    <location>
        <begin position="361"/>
        <end position="385"/>
    </location>
</feature>
<dbReference type="GO" id="GO:0000139">
    <property type="term" value="C:Golgi membrane"/>
    <property type="evidence" value="ECO:0007669"/>
    <property type="project" value="UniProtKB-SubCell"/>
</dbReference>
<dbReference type="GO" id="GO:0006679">
    <property type="term" value="P:glucosylceramide biosynthetic process"/>
    <property type="evidence" value="ECO:0007669"/>
    <property type="project" value="TreeGrafter"/>
</dbReference>
<dbReference type="PANTHER" id="PTHR12726">
    <property type="entry name" value="CERAMIDE GLUCOSYLTRANSFERASE"/>
    <property type="match status" value="1"/>
</dbReference>
<dbReference type="SUPFAM" id="SSF53448">
    <property type="entry name" value="Nucleotide-diphospho-sugar transferases"/>
    <property type="match status" value="1"/>
</dbReference>
<accession>A0AAJ7WVG6</accession>
<dbReference type="GeneID" id="116942936"/>
<comment type="subcellular location">
    <subcellularLocation>
        <location evidence="1">Golgi apparatus membrane</location>
        <topology evidence="1">Multi-pass membrane protein</topology>
    </subcellularLocation>
</comment>
<keyword evidence="17" id="KW-1185">Reference proteome</keyword>
<dbReference type="Gene3D" id="3.90.550.10">
    <property type="entry name" value="Spore Coat Polysaccharide Biosynthesis Protein SpsA, Chain A"/>
    <property type="match status" value="1"/>
</dbReference>
<evidence type="ECO:0000256" key="10">
    <source>
        <dbReference type="ARBA" id="ARBA00022989"/>
    </source>
</evidence>
<protein>
    <recommendedName>
        <fullName evidence="5">ceramide glucosyltransferase</fullName>
        <ecNumber evidence="5">2.4.1.80</ecNumber>
    </recommendedName>
</protein>
<evidence type="ECO:0000256" key="1">
    <source>
        <dbReference type="ARBA" id="ARBA00004653"/>
    </source>
</evidence>
<organism evidence="17 18">
    <name type="scientific">Petromyzon marinus</name>
    <name type="common">Sea lamprey</name>
    <dbReference type="NCBI Taxonomy" id="7757"/>
    <lineage>
        <taxon>Eukaryota</taxon>
        <taxon>Metazoa</taxon>
        <taxon>Chordata</taxon>
        <taxon>Craniata</taxon>
        <taxon>Vertebrata</taxon>
        <taxon>Cyclostomata</taxon>
        <taxon>Hyperoartia</taxon>
        <taxon>Petromyzontiformes</taxon>
        <taxon>Petromyzontidae</taxon>
        <taxon>Petromyzon</taxon>
    </lineage>
</organism>
<evidence type="ECO:0000256" key="2">
    <source>
        <dbReference type="ARBA" id="ARBA00004760"/>
    </source>
</evidence>
<dbReference type="InterPro" id="IPR025993">
    <property type="entry name" value="Ceramide_glucosylTrfase"/>
</dbReference>
<dbReference type="EC" id="2.4.1.80" evidence="5"/>
<evidence type="ECO:0000256" key="14">
    <source>
        <dbReference type="ARBA" id="ARBA00047869"/>
    </source>
</evidence>
<comment type="similarity">
    <text evidence="4">Belongs to the glycosyltransferase 2 family.</text>
</comment>
<feature type="transmembrane region" description="Helical" evidence="16">
    <location>
        <begin position="20"/>
        <end position="45"/>
    </location>
</feature>
<evidence type="ECO:0000256" key="12">
    <source>
        <dbReference type="ARBA" id="ARBA00023098"/>
    </source>
</evidence>
<evidence type="ECO:0000256" key="7">
    <source>
        <dbReference type="ARBA" id="ARBA00022676"/>
    </source>
</evidence>
<evidence type="ECO:0000256" key="15">
    <source>
        <dbReference type="ARBA" id="ARBA00048104"/>
    </source>
</evidence>
<name>A0AAJ7WVG6_PETMA</name>
<keyword evidence="6" id="KW-0444">Lipid biosynthesis</keyword>
<keyword evidence="12" id="KW-0443">Lipid metabolism</keyword>
<gene>
    <name evidence="18" type="primary">LOC116942936</name>
</gene>
<evidence type="ECO:0000313" key="17">
    <source>
        <dbReference type="Proteomes" id="UP001318040"/>
    </source>
</evidence>
<keyword evidence="9 16" id="KW-0812">Transmembrane</keyword>
<comment type="catalytic activity">
    <reaction evidence="15">
        <text>N-(9Z-octadecenoyl)-sphing-4-enine + UDP-alpha-D-xylose = beta-D-xylosyl-(1&lt;-&gt;1')-N-(9Z-octadecenoyl)-sphing-4-enine + UDP + H(+)</text>
        <dbReference type="Rhea" id="RHEA:70247"/>
        <dbReference type="ChEBI" id="CHEBI:15378"/>
        <dbReference type="ChEBI" id="CHEBI:57632"/>
        <dbReference type="ChEBI" id="CHEBI:58223"/>
        <dbReference type="ChEBI" id="CHEBI:77996"/>
        <dbReference type="ChEBI" id="CHEBI:189081"/>
    </reaction>
    <physiologicalReaction direction="left-to-right" evidence="15">
        <dbReference type="Rhea" id="RHEA:70248"/>
    </physiologicalReaction>
</comment>
<evidence type="ECO:0000256" key="16">
    <source>
        <dbReference type="SAM" id="Phobius"/>
    </source>
</evidence>
<evidence type="ECO:0000256" key="6">
    <source>
        <dbReference type="ARBA" id="ARBA00022516"/>
    </source>
</evidence>
<keyword evidence="11" id="KW-0333">Golgi apparatus</keyword>
<dbReference type="GO" id="GO:0008120">
    <property type="term" value="F:ceramide glucosyltransferase activity"/>
    <property type="evidence" value="ECO:0007669"/>
    <property type="project" value="UniProtKB-EC"/>
</dbReference>
<dbReference type="InterPro" id="IPR029044">
    <property type="entry name" value="Nucleotide-diphossugar_trans"/>
</dbReference>
<evidence type="ECO:0000256" key="8">
    <source>
        <dbReference type="ARBA" id="ARBA00022679"/>
    </source>
</evidence>
<comment type="pathway">
    <text evidence="3">Sphingolipid metabolism.</text>
</comment>
<sequence length="406" mass="45181">MHAARMMMTTVHLTALVKAGFIAFGGVLFTALWFMHLISIGYLWFWLRRRTAEAPPTHGKPPLGVSLLKPLCDVDPNLEDNLETFFEVDYPEYEILLCVQDSDDPAIDVCKKLINKYPHVDARLFIGGKKVGINPKINNLMPAYEAARYELVWICDSGIRVVEKSLQRMAALMTERVGLVHGLPYVADRRGFSATLEQVYFGTAHARSYVAAHAVGVKCVTGMSCLLRRAVLEQAGGLAAFSPYLAEDYFIADAVARTGWKFAMAHDVALQNAGTHSIALFQSRMIRWARLRFHMLPQTVLLEPMSECILAGMITGAAANLALGAPVPIFLAAHGLAWMLLDYLRLRLIQGGPLPFSKVDFTLAWFIRESMTVFIFVSALCASTIGWRNVRYRIRCGGKAEELPPM</sequence>
<reference evidence="18" key="1">
    <citation type="submission" date="2025-08" db="UniProtKB">
        <authorList>
            <consortium name="RefSeq"/>
        </authorList>
    </citation>
    <scope>IDENTIFICATION</scope>
    <source>
        <tissue evidence="18">Sperm</tissue>
    </source>
</reference>
<dbReference type="RefSeq" id="XP_032811312.1">
    <property type="nucleotide sequence ID" value="XM_032955421.1"/>
</dbReference>
<keyword evidence="7" id="KW-0328">Glycosyltransferase</keyword>
<keyword evidence="13 16" id="KW-0472">Membrane</keyword>
<evidence type="ECO:0000313" key="18">
    <source>
        <dbReference type="RefSeq" id="XP_032811312.1"/>
    </source>
</evidence>